<protein>
    <submittedName>
        <fullName evidence="2">Uncharacterized protein</fullName>
    </submittedName>
</protein>
<gene>
    <name evidence="2" type="ORF">SAMN04490239_0855</name>
</gene>
<accession>A0A1H4KSL2</accession>
<dbReference type="RefSeq" id="WP_072948260.1">
    <property type="nucleotide sequence ID" value="NZ_FNSV01000005.1"/>
</dbReference>
<name>A0A1H4KSL2_9NOCA</name>
<dbReference type="OrthoDB" id="5379188at2"/>
<keyword evidence="3" id="KW-1185">Reference proteome</keyword>
<feature type="region of interest" description="Disordered" evidence="1">
    <location>
        <begin position="1"/>
        <end position="87"/>
    </location>
</feature>
<evidence type="ECO:0000313" key="3">
    <source>
        <dbReference type="Proteomes" id="UP000183561"/>
    </source>
</evidence>
<dbReference type="AlphaFoldDB" id="A0A1H4KSL2"/>
<dbReference type="Proteomes" id="UP000183561">
    <property type="component" value="Unassembled WGS sequence"/>
</dbReference>
<reference evidence="3" key="1">
    <citation type="submission" date="2016-10" db="EMBL/GenBank/DDBJ databases">
        <authorList>
            <person name="Varghese N."/>
            <person name="Submissions S."/>
        </authorList>
    </citation>
    <scope>NUCLEOTIDE SEQUENCE [LARGE SCALE GENOMIC DNA]</scope>
    <source>
        <strain evidence="3">DSM 44498</strain>
    </source>
</reference>
<proteinExistence type="predicted"/>
<evidence type="ECO:0000256" key="1">
    <source>
        <dbReference type="SAM" id="MobiDB-lite"/>
    </source>
</evidence>
<sequence length="87" mass="9176">MPYRSAITGRYLSKASAARHPKTSVHESSASNRDTGTHHRSAVSGRYVTAEATRRSPKNTVTEKPLTTGGVGRPALSAYPAGPVPDS</sequence>
<organism evidence="2 3">
    <name type="scientific">Rhodococcus koreensis</name>
    <dbReference type="NCBI Taxonomy" id="99653"/>
    <lineage>
        <taxon>Bacteria</taxon>
        <taxon>Bacillati</taxon>
        <taxon>Actinomycetota</taxon>
        <taxon>Actinomycetes</taxon>
        <taxon>Mycobacteriales</taxon>
        <taxon>Nocardiaceae</taxon>
        <taxon>Rhodococcus</taxon>
    </lineage>
</organism>
<dbReference type="EMBL" id="FNSV01000005">
    <property type="protein sequence ID" value="SEB61088.1"/>
    <property type="molecule type" value="Genomic_DNA"/>
</dbReference>
<evidence type="ECO:0000313" key="2">
    <source>
        <dbReference type="EMBL" id="SEB61088.1"/>
    </source>
</evidence>